<keyword evidence="1" id="KW-1133">Transmembrane helix</keyword>
<keyword evidence="1" id="KW-0812">Transmembrane</keyword>
<dbReference type="EMBL" id="JACBZN010000001">
    <property type="protein sequence ID" value="NYI37521.1"/>
    <property type="molecule type" value="Genomic_DNA"/>
</dbReference>
<dbReference type="Proteomes" id="UP000587211">
    <property type="component" value="Unassembled WGS sequence"/>
</dbReference>
<comment type="caution">
    <text evidence="2">The sequence shown here is derived from an EMBL/GenBank/DDBJ whole genome shotgun (WGS) entry which is preliminary data.</text>
</comment>
<dbReference type="AlphaFoldDB" id="A0A8I0KI58"/>
<dbReference type="Proteomes" id="UP000659061">
    <property type="component" value="Unassembled WGS sequence"/>
</dbReference>
<dbReference type="RefSeq" id="WP_179424026.1">
    <property type="nucleotide sequence ID" value="NZ_BAAAMP010000003.1"/>
</dbReference>
<evidence type="ECO:0000313" key="2">
    <source>
        <dbReference type="EMBL" id="MBD1271731.1"/>
    </source>
</evidence>
<organism evidence="2 5">
    <name type="scientific">Aeromicrobium tamlense</name>
    <dbReference type="NCBI Taxonomy" id="375541"/>
    <lineage>
        <taxon>Bacteria</taxon>
        <taxon>Bacillati</taxon>
        <taxon>Actinomycetota</taxon>
        <taxon>Actinomycetes</taxon>
        <taxon>Propionibacteriales</taxon>
        <taxon>Nocardioidaceae</taxon>
        <taxon>Aeromicrobium</taxon>
    </lineage>
</organism>
<evidence type="ECO:0000313" key="4">
    <source>
        <dbReference type="Proteomes" id="UP000587211"/>
    </source>
</evidence>
<sequence>MNESVSNIDLVNIFSSVASIVLALVALALSIYFYRQSVAEAKQSEKSAGEISSSVAKLEKLFDTLYSDTFSMMKDTVTDMRQHVWTKSDTGIAVQTDTSADDGPVAGLVERLETLVAKIDSATESSNGAVQLDAQALKQIGELVEQAASTWKPPASQSISGVGVKALLRERLSKARGGSTVPLERLVKFAERLRVSEVEVVNALFAMRSAGEIEWDGSAGTLKPNTQIRLVEQGSR</sequence>
<gene>
    <name evidence="3" type="ORF">BJ975_000896</name>
    <name evidence="2" type="ORF">IDH50_15915</name>
</gene>
<name>A0A8I0KI58_9ACTN</name>
<feature type="transmembrane region" description="Helical" evidence="1">
    <location>
        <begin position="12"/>
        <end position="34"/>
    </location>
</feature>
<reference evidence="3 4" key="1">
    <citation type="submission" date="2020-07" db="EMBL/GenBank/DDBJ databases">
        <title>Sequencing the genomes of 1000 actinobacteria strains.</title>
        <authorList>
            <person name="Klenk H.-P."/>
        </authorList>
    </citation>
    <scope>NUCLEOTIDE SEQUENCE [LARGE SCALE GENOMIC DNA]</scope>
    <source>
        <strain evidence="3 4">DSM 19087</strain>
    </source>
</reference>
<proteinExistence type="predicted"/>
<evidence type="ECO:0000313" key="3">
    <source>
        <dbReference type="EMBL" id="NYI37521.1"/>
    </source>
</evidence>
<dbReference type="EMBL" id="JACWMT010000003">
    <property type="protein sequence ID" value="MBD1271731.1"/>
    <property type="molecule type" value="Genomic_DNA"/>
</dbReference>
<reference evidence="2" key="2">
    <citation type="submission" date="2020-09" db="EMBL/GenBank/DDBJ databases">
        <title>Novel species in genus Aeromicrobium.</title>
        <authorList>
            <person name="Zhang G."/>
        </authorList>
    </citation>
    <scope>NUCLEOTIDE SEQUENCE</scope>
    <source>
        <strain evidence="2">SSW1-57</strain>
    </source>
</reference>
<evidence type="ECO:0000313" key="5">
    <source>
        <dbReference type="Proteomes" id="UP000659061"/>
    </source>
</evidence>
<accession>A0A8I0KI58</accession>
<protein>
    <submittedName>
        <fullName evidence="3">Methyl-accepting chemotaxis protein</fullName>
    </submittedName>
</protein>
<evidence type="ECO:0000256" key="1">
    <source>
        <dbReference type="SAM" id="Phobius"/>
    </source>
</evidence>
<keyword evidence="4" id="KW-1185">Reference proteome</keyword>
<keyword evidence="1" id="KW-0472">Membrane</keyword>